<dbReference type="GO" id="GO:0004591">
    <property type="term" value="F:oxoglutarate dehydrogenase (succinyl-transferring) activity"/>
    <property type="evidence" value="ECO:0007669"/>
    <property type="project" value="UniProtKB-EC"/>
</dbReference>
<evidence type="ECO:0000256" key="4">
    <source>
        <dbReference type="ARBA" id="ARBA00011301"/>
    </source>
</evidence>
<dbReference type="SUPFAM" id="SSF52518">
    <property type="entry name" value="Thiamin diphosphate-binding fold (THDP-binding)"/>
    <property type="match status" value="2"/>
</dbReference>
<accession>A0A5C6A3I6</accession>
<dbReference type="InterPro" id="IPR032106">
    <property type="entry name" value="2-oxogl_dehyd_N"/>
</dbReference>
<dbReference type="Gene3D" id="3.40.50.970">
    <property type="match status" value="1"/>
</dbReference>
<dbReference type="Gene3D" id="1.10.287.1150">
    <property type="entry name" value="TPP helical domain"/>
    <property type="match status" value="1"/>
</dbReference>
<evidence type="ECO:0000313" key="15">
    <source>
        <dbReference type="Proteomes" id="UP000316213"/>
    </source>
</evidence>
<evidence type="ECO:0000256" key="11">
    <source>
        <dbReference type="ARBA" id="ARBA00051911"/>
    </source>
</evidence>
<comment type="catalytic activity">
    <reaction evidence="11">
        <text>N(6)-[(R)-lipoyl]-L-lysyl-[protein] + 2-oxoglutarate + H(+) = N(6)-[(R)-S(8)-succinyldihydrolipoyl]-L-lysyl-[protein] + CO2</text>
        <dbReference type="Rhea" id="RHEA:12188"/>
        <dbReference type="Rhea" id="RHEA-COMP:10474"/>
        <dbReference type="Rhea" id="RHEA-COMP:20092"/>
        <dbReference type="ChEBI" id="CHEBI:15378"/>
        <dbReference type="ChEBI" id="CHEBI:16526"/>
        <dbReference type="ChEBI" id="CHEBI:16810"/>
        <dbReference type="ChEBI" id="CHEBI:83099"/>
        <dbReference type="ChEBI" id="CHEBI:83120"/>
        <dbReference type="EC" id="1.2.4.2"/>
    </reaction>
</comment>
<dbReference type="NCBIfam" id="NF006914">
    <property type="entry name" value="PRK09404.1"/>
    <property type="match status" value="1"/>
</dbReference>
<dbReference type="PANTHER" id="PTHR23152">
    <property type="entry name" value="2-OXOGLUTARATE DEHYDROGENASE"/>
    <property type="match status" value="1"/>
</dbReference>
<dbReference type="AlphaFoldDB" id="A0A5C6A3I6"/>
<keyword evidence="7 14" id="KW-0560">Oxidoreductase</keyword>
<dbReference type="PANTHER" id="PTHR23152:SF4">
    <property type="entry name" value="2-OXOADIPATE DEHYDROGENASE COMPLEX COMPONENT E1"/>
    <property type="match status" value="1"/>
</dbReference>
<proteinExistence type="inferred from homology"/>
<keyword evidence="8" id="KW-0786">Thiamine pyrophosphate</keyword>
<dbReference type="Pfam" id="PF00676">
    <property type="entry name" value="E1_dh"/>
    <property type="match status" value="1"/>
</dbReference>
<evidence type="ECO:0000256" key="2">
    <source>
        <dbReference type="ARBA" id="ARBA00003906"/>
    </source>
</evidence>
<dbReference type="Gene3D" id="3.40.50.12470">
    <property type="match status" value="1"/>
</dbReference>
<sequence length="969" mass="108133">MNSYSLDYIDDLYVQYVRDPSSVSETWRQYFEQFLVGAGAPIQTTAAPGSGTAGITAGSSRTRSAGPVGGGGGMPNGPVSSQSAGSSKGSPTNGAAARPTPSGSTGDQNVDQALWLARIQDRIDQLVREYRVRGHLVAKLDPLGLFENGCPELSPQSHGLSDQDLARPFDSSILENVSGSTLDVILKKLQQTYCRSIGAQFMHIDNRNIRDWLQRRMETTENRLDLSYERQRRIYTRLADASIFEEFVRRKFVGAKTFSLEGAESLIPLLDLALEKAGQHKVQEVVMGMAHRGRLNVMANILKKRAMNIFWSFDDPTPELSRGGGDVRYHLGYSSDWKTASGDKLHISLCFNPSHLEFVNTVAQGRCRCKQDNRGDAARKEVMTILIHGDAAFAGEGIVQETLNLSELPGYRTGGTLHVVINNQVGFTTEPQDGRSTTYATDVAKMLQIPIFHVNGEDPEAVAQVVSLAMDFRKEFNRDVVIDLYAYRRWGHNEGDEPRFTQPKMYAEIDRRPGVRQQYLNRLLELGKITEAEAEQISLERTEKLESEFEASKNERFVPDTQTLAANWSDYFGGPEPSEPTNTTVEVKTLSRLLDSLTRLPEGFSQHKKLKRPMAQRREMAEGKRPLDWAAAEAAAFASLLDEGHPVRLTGQDVQRGTFSHRHAVLHDVKNGALYTPLQNVGEGQARLELYNSPLSEAGVLGFEYGYSLDCPNGLCMWEAQFGDFWNVAQVIVDQFIASAEDKWDRLSGLTMLLPHGFEGQGPEHCSARVERFLAMAAEDNIQICQPTTPAQFFHLLRRQVIRKWRKPLIALTPKSLLRHPEVTSPLEIVAGGSFQKILPDRKVPLENAKRVLLCTGKIYYDLLQQRRELEIENVPILRVEQLYPLALEELMGALDGLADRTEIRWVQDEPANMGAWPYMKLKFGDQLAERFKFSKATRAESASPSTGSMAAHKLEQAELLAAAFEGLS</sequence>
<evidence type="ECO:0000256" key="5">
    <source>
        <dbReference type="ARBA" id="ARBA00012280"/>
    </source>
</evidence>
<evidence type="ECO:0000256" key="1">
    <source>
        <dbReference type="ARBA" id="ARBA00001964"/>
    </source>
</evidence>
<dbReference type="GO" id="GO:0030976">
    <property type="term" value="F:thiamine pyrophosphate binding"/>
    <property type="evidence" value="ECO:0007669"/>
    <property type="project" value="InterPro"/>
</dbReference>
<feature type="domain" description="Transketolase-like pyrimidine-binding" evidence="13">
    <location>
        <begin position="627"/>
        <end position="820"/>
    </location>
</feature>
<protein>
    <recommendedName>
        <fullName evidence="6">2-oxoglutarate dehydrogenase E1 component</fullName>
        <ecNumber evidence="5">1.2.4.2</ecNumber>
    </recommendedName>
    <alternativeName>
        <fullName evidence="10">Alpha-ketoglutarate dehydrogenase</fullName>
    </alternativeName>
</protein>
<evidence type="ECO:0000256" key="6">
    <source>
        <dbReference type="ARBA" id="ARBA00013321"/>
    </source>
</evidence>
<evidence type="ECO:0000256" key="8">
    <source>
        <dbReference type="ARBA" id="ARBA00023052"/>
    </source>
</evidence>
<comment type="similarity">
    <text evidence="3">Belongs to the alpha-ketoglutarate dehydrogenase family.</text>
</comment>
<dbReference type="Proteomes" id="UP000316213">
    <property type="component" value="Unassembled WGS sequence"/>
</dbReference>
<dbReference type="GO" id="GO:0006099">
    <property type="term" value="P:tricarboxylic acid cycle"/>
    <property type="evidence" value="ECO:0007669"/>
    <property type="project" value="TreeGrafter"/>
</dbReference>
<dbReference type="EMBL" id="SJPM01000010">
    <property type="protein sequence ID" value="TWT92973.1"/>
    <property type="molecule type" value="Genomic_DNA"/>
</dbReference>
<dbReference type="Pfam" id="PF02779">
    <property type="entry name" value="Transket_pyr"/>
    <property type="match status" value="1"/>
</dbReference>
<feature type="compositionally biased region" description="Low complexity" evidence="12">
    <location>
        <begin position="76"/>
        <end position="90"/>
    </location>
</feature>
<evidence type="ECO:0000259" key="13">
    <source>
        <dbReference type="SMART" id="SM00861"/>
    </source>
</evidence>
<dbReference type="NCBIfam" id="TIGR00239">
    <property type="entry name" value="2oxo_dh_E1"/>
    <property type="match status" value="1"/>
</dbReference>
<comment type="cofactor">
    <cofactor evidence="1">
        <name>thiamine diphosphate</name>
        <dbReference type="ChEBI" id="CHEBI:58937"/>
    </cofactor>
</comment>
<name>A0A5C6A3I6_9BACT</name>
<evidence type="ECO:0000256" key="9">
    <source>
        <dbReference type="ARBA" id="ARBA00023152"/>
    </source>
</evidence>
<dbReference type="InterPro" id="IPR011603">
    <property type="entry name" value="2oxoglutarate_DH_E1"/>
</dbReference>
<dbReference type="Gene3D" id="3.40.50.11610">
    <property type="entry name" value="Multifunctional 2-oxoglutarate metabolism enzyme, C-terminal domain"/>
    <property type="match status" value="1"/>
</dbReference>
<dbReference type="GO" id="GO:0006096">
    <property type="term" value="P:glycolytic process"/>
    <property type="evidence" value="ECO:0007669"/>
    <property type="project" value="UniProtKB-KW"/>
</dbReference>
<organism evidence="14 15">
    <name type="scientific">Neorhodopirellula pilleata</name>
    <dbReference type="NCBI Taxonomy" id="2714738"/>
    <lineage>
        <taxon>Bacteria</taxon>
        <taxon>Pseudomonadati</taxon>
        <taxon>Planctomycetota</taxon>
        <taxon>Planctomycetia</taxon>
        <taxon>Pirellulales</taxon>
        <taxon>Pirellulaceae</taxon>
        <taxon>Neorhodopirellula</taxon>
    </lineage>
</organism>
<dbReference type="CDD" id="cd02016">
    <property type="entry name" value="TPP_E1_OGDC_like"/>
    <property type="match status" value="1"/>
</dbReference>
<dbReference type="SMART" id="SM00861">
    <property type="entry name" value="Transket_pyr"/>
    <property type="match status" value="1"/>
</dbReference>
<dbReference type="RefSeq" id="WP_146579709.1">
    <property type="nucleotide sequence ID" value="NZ_SJPM01000010.1"/>
</dbReference>
<feature type="region of interest" description="Disordered" evidence="12">
    <location>
        <begin position="42"/>
        <end position="108"/>
    </location>
</feature>
<dbReference type="PIRSF" id="PIRSF000157">
    <property type="entry name" value="Oxoglu_dh_E1"/>
    <property type="match status" value="1"/>
</dbReference>
<keyword evidence="15" id="KW-1185">Reference proteome</keyword>
<dbReference type="FunFam" id="3.40.50.12470:FF:000009">
    <property type="entry name" value="2-oxoglutarate dehydrogenase E1 component"/>
    <property type="match status" value="1"/>
</dbReference>
<evidence type="ECO:0000256" key="3">
    <source>
        <dbReference type="ARBA" id="ARBA00006936"/>
    </source>
</evidence>
<dbReference type="InterPro" id="IPR001017">
    <property type="entry name" value="DH_E1"/>
</dbReference>
<feature type="compositionally biased region" description="Low complexity" evidence="12">
    <location>
        <begin position="44"/>
        <end position="60"/>
    </location>
</feature>
<evidence type="ECO:0000256" key="12">
    <source>
        <dbReference type="SAM" id="MobiDB-lite"/>
    </source>
</evidence>
<dbReference type="GO" id="GO:0045252">
    <property type="term" value="C:oxoglutarate dehydrogenase complex"/>
    <property type="evidence" value="ECO:0007669"/>
    <property type="project" value="TreeGrafter"/>
</dbReference>
<evidence type="ECO:0000256" key="10">
    <source>
        <dbReference type="ARBA" id="ARBA00030680"/>
    </source>
</evidence>
<dbReference type="InterPro" id="IPR031717">
    <property type="entry name" value="ODO-1/KGD_C"/>
</dbReference>
<dbReference type="OrthoDB" id="9759785at2"/>
<dbReference type="NCBIfam" id="NF008907">
    <property type="entry name" value="PRK12270.1"/>
    <property type="match status" value="1"/>
</dbReference>
<dbReference type="GO" id="GO:0005829">
    <property type="term" value="C:cytosol"/>
    <property type="evidence" value="ECO:0007669"/>
    <property type="project" value="TreeGrafter"/>
</dbReference>
<evidence type="ECO:0000313" key="14">
    <source>
        <dbReference type="EMBL" id="TWT92973.1"/>
    </source>
</evidence>
<evidence type="ECO:0000256" key="7">
    <source>
        <dbReference type="ARBA" id="ARBA00023002"/>
    </source>
</evidence>
<gene>
    <name evidence="14" type="primary">sucA</name>
    <name evidence="14" type="ORF">Pla100_42890</name>
</gene>
<comment type="subunit">
    <text evidence="4">Homodimer. Part of the 2-oxoglutarate dehydrogenase (OGDH) complex composed of E1 (2-oxoglutarate dehydrogenase), E2 (dihydrolipoamide succinyltransferase) and E3 (dihydrolipoamide dehydrogenase); the complex contains multiple copies of the three enzymatic components (E1, E2 and E3).</text>
</comment>
<keyword evidence="9" id="KW-0324">Glycolysis</keyword>
<comment type="caution">
    <text evidence="14">The sequence shown here is derived from an EMBL/GenBank/DDBJ whole genome shotgun (WGS) entry which is preliminary data.</text>
</comment>
<dbReference type="InterPro" id="IPR005475">
    <property type="entry name" value="Transketolase-like_Pyr-bd"/>
</dbReference>
<dbReference type="Pfam" id="PF16078">
    <property type="entry name" value="2-oxogl_dehyd_N"/>
    <property type="match status" value="1"/>
</dbReference>
<comment type="function">
    <text evidence="2">E1 component of the 2-oxoglutarate dehydrogenase (OGDH) complex which catalyzes the decarboxylation of 2-oxoglutarate, the first step in the conversion of 2-oxoglutarate to succinyl-CoA and CO(2).</text>
</comment>
<dbReference type="EC" id="1.2.4.2" evidence="5"/>
<dbReference type="InterPro" id="IPR042179">
    <property type="entry name" value="KGD_C_sf"/>
</dbReference>
<reference evidence="14 15" key="1">
    <citation type="submission" date="2019-02" db="EMBL/GenBank/DDBJ databases">
        <title>Deep-cultivation of Planctomycetes and their phenomic and genomic characterization uncovers novel biology.</title>
        <authorList>
            <person name="Wiegand S."/>
            <person name="Jogler M."/>
            <person name="Boedeker C."/>
            <person name="Pinto D."/>
            <person name="Vollmers J."/>
            <person name="Rivas-Marin E."/>
            <person name="Kohn T."/>
            <person name="Peeters S.H."/>
            <person name="Heuer A."/>
            <person name="Rast P."/>
            <person name="Oberbeckmann S."/>
            <person name="Bunk B."/>
            <person name="Jeske O."/>
            <person name="Meyerdierks A."/>
            <person name="Storesund J.E."/>
            <person name="Kallscheuer N."/>
            <person name="Luecker S."/>
            <person name="Lage O.M."/>
            <person name="Pohl T."/>
            <person name="Merkel B.J."/>
            <person name="Hornburger P."/>
            <person name="Mueller R.-W."/>
            <person name="Bruemmer F."/>
            <person name="Labrenz M."/>
            <person name="Spormann A.M."/>
            <person name="Op Den Camp H."/>
            <person name="Overmann J."/>
            <person name="Amann R."/>
            <person name="Jetten M.S.M."/>
            <person name="Mascher T."/>
            <person name="Medema M.H."/>
            <person name="Devos D.P."/>
            <person name="Kaster A.-K."/>
            <person name="Ovreas L."/>
            <person name="Rohde M."/>
            <person name="Galperin M.Y."/>
            <person name="Jogler C."/>
        </authorList>
    </citation>
    <scope>NUCLEOTIDE SEQUENCE [LARGE SCALE GENOMIC DNA]</scope>
    <source>
        <strain evidence="14 15">Pla100</strain>
    </source>
</reference>
<dbReference type="Pfam" id="PF16870">
    <property type="entry name" value="OxoGdeHyase_C"/>
    <property type="match status" value="1"/>
</dbReference>
<dbReference type="InterPro" id="IPR029061">
    <property type="entry name" value="THDP-binding"/>
</dbReference>